<dbReference type="AlphaFoldDB" id="A0A455T502"/>
<evidence type="ECO:0000313" key="15">
    <source>
        <dbReference type="EMBL" id="BBH94291.1"/>
    </source>
</evidence>
<dbReference type="PANTHER" id="PTHR30307:SF0">
    <property type="entry name" value="S-ADENOSYLMETHIONINE:TRNA RIBOSYLTRANSFERASE-ISOMERASE"/>
    <property type="match status" value="1"/>
</dbReference>
<evidence type="ECO:0000256" key="9">
    <source>
        <dbReference type="ARBA" id="ARBA00061210"/>
    </source>
</evidence>
<dbReference type="EC" id="2.4.99.17" evidence="10 13"/>
<name>A0A455T502_9CHLR</name>
<keyword evidence="15" id="KW-0413">Isomerase</keyword>
<evidence type="ECO:0000256" key="1">
    <source>
        <dbReference type="ARBA" id="ARBA00004496"/>
    </source>
</evidence>
<dbReference type="Pfam" id="PF02547">
    <property type="entry name" value="Queuosine_synth"/>
    <property type="match status" value="1"/>
</dbReference>
<reference evidence="15" key="1">
    <citation type="submission" date="2018-12" db="EMBL/GenBank/DDBJ databases">
        <title>Novel natural products biosynthetic potential of the class Ktedonobacteria.</title>
        <authorList>
            <person name="Zheng Y."/>
            <person name="Saitou A."/>
            <person name="Wang C.M."/>
            <person name="Toyoda A."/>
            <person name="Minakuchi Y."/>
            <person name="Sekiguchi Y."/>
            <person name="Ueda K."/>
            <person name="Takano H."/>
            <person name="Sakai Y."/>
            <person name="Yokota A."/>
            <person name="Yabe S."/>
        </authorList>
    </citation>
    <scope>NUCLEOTIDE SEQUENCE</scope>
    <source>
        <strain evidence="15">A3-2</strain>
    </source>
</reference>
<dbReference type="HAMAP" id="MF_00113">
    <property type="entry name" value="QueA"/>
    <property type="match status" value="1"/>
</dbReference>
<evidence type="ECO:0000256" key="5">
    <source>
        <dbReference type="ARBA" id="ARBA00022679"/>
    </source>
</evidence>
<comment type="subunit">
    <text evidence="3 13">Monomer.</text>
</comment>
<comment type="catalytic activity">
    <reaction evidence="8 13">
        <text>7-aminomethyl-7-carbaguanosine(34) in tRNA + S-adenosyl-L-methionine = epoxyqueuosine(34) in tRNA + adenine + L-methionine + 2 H(+)</text>
        <dbReference type="Rhea" id="RHEA:32155"/>
        <dbReference type="Rhea" id="RHEA-COMP:10342"/>
        <dbReference type="Rhea" id="RHEA-COMP:18582"/>
        <dbReference type="ChEBI" id="CHEBI:15378"/>
        <dbReference type="ChEBI" id="CHEBI:16708"/>
        <dbReference type="ChEBI" id="CHEBI:57844"/>
        <dbReference type="ChEBI" id="CHEBI:59789"/>
        <dbReference type="ChEBI" id="CHEBI:82833"/>
        <dbReference type="ChEBI" id="CHEBI:194443"/>
        <dbReference type="EC" id="2.4.99.17"/>
    </reaction>
</comment>
<evidence type="ECO:0000256" key="3">
    <source>
        <dbReference type="ARBA" id="ARBA00011245"/>
    </source>
</evidence>
<dbReference type="GO" id="GO:0005737">
    <property type="term" value="C:cytoplasm"/>
    <property type="evidence" value="ECO:0007669"/>
    <property type="project" value="UniProtKB-SubCell"/>
</dbReference>
<dbReference type="FunFam" id="2.40.10.240:FF:000002">
    <property type="entry name" value="S-adenosylmethionine:tRNA ribosyltransferase-isomerase"/>
    <property type="match status" value="1"/>
</dbReference>
<proteinExistence type="inferred from homology"/>
<evidence type="ECO:0000256" key="4">
    <source>
        <dbReference type="ARBA" id="ARBA00022490"/>
    </source>
</evidence>
<accession>A0A455T502</accession>
<sequence length="391" mass="43790">MENNQQDFQRQKSGEEELQEKEGVSYRISDYDYELPQELIAQQPVEPRDASRLLVVHRATGALEHRHFRDIGDYLREGDLLIANQSRVIPARLLGKREGTGGAVEVLLLAQRADLGADTWEALVRPGRRLREGARILFGEDQAAGLPPRLQGEILGRTEAGGRFVRFTLTPQYLALLAQTKAEPPAVAQVIEEIGRMPLPPYIREPLANPERYQTVYARIAGSAAAPTAGLHFTPELLDRLRAQGVRIGFVTLHVGLDTFRPVDVEDVRDHKMHSEEIDIDEATAELVNETRRAGKRVVAVGTTSVRVLESVANLFNGQVRAYHGHTNLFITPGYRFKVVDALITNFHLPRSTLILLVSAFAGKALIEKAYQEAIRQRYRFYSFGDAMLLL</sequence>
<evidence type="ECO:0000256" key="13">
    <source>
        <dbReference type="HAMAP-Rule" id="MF_00113"/>
    </source>
</evidence>
<comment type="function">
    <text evidence="13">Transfers and isomerizes the ribose moiety from AdoMet to the 7-aminomethyl group of 7-deazaguanine (preQ1-tRNA) to give epoxyqueuosine (oQ-tRNA).</text>
</comment>
<dbReference type="Gene3D" id="2.40.10.240">
    <property type="entry name" value="QueA-like"/>
    <property type="match status" value="1"/>
</dbReference>
<keyword evidence="7 13" id="KW-0671">Queuosine biosynthesis</keyword>
<evidence type="ECO:0000256" key="8">
    <source>
        <dbReference type="ARBA" id="ARBA00052751"/>
    </source>
</evidence>
<evidence type="ECO:0000256" key="12">
    <source>
        <dbReference type="ARBA" id="ARBA00076160"/>
    </source>
</evidence>
<dbReference type="Gene3D" id="3.40.1780.10">
    <property type="entry name" value="QueA-like"/>
    <property type="match status" value="1"/>
</dbReference>
<protein>
    <recommendedName>
        <fullName evidence="11 13">S-adenosylmethionine:tRNA ribosyltransferase-isomerase</fullName>
        <ecNumber evidence="10 13">2.4.99.17</ecNumber>
    </recommendedName>
    <alternativeName>
        <fullName evidence="12 13">Queuosine biosynthesis protein QueA</fullName>
    </alternativeName>
</protein>
<dbReference type="SUPFAM" id="SSF111337">
    <property type="entry name" value="QueA-like"/>
    <property type="match status" value="1"/>
</dbReference>
<evidence type="ECO:0000256" key="10">
    <source>
        <dbReference type="ARBA" id="ARBA00066503"/>
    </source>
</evidence>
<organism evidence="15">
    <name type="scientific">Thermogemmatispora argillosa</name>
    <dbReference type="NCBI Taxonomy" id="2045280"/>
    <lineage>
        <taxon>Bacteria</taxon>
        <taxon>Bacillati</taxon>
        <taxon>Chloroflexota</taxon>
        <taxon>Ktedonobacteria</taxon>
        <taxon>Thermogemmatisporales</taxon>
        <taxon>Thermogemmatisporaceae</taxon>
        <taxon>Thermogemmatispora</taxon>
    </lineage>
</organism>
<evidence type="ECO:0000256" key="11">
    <source>
        <dbReference type="ARBA" id="ARBA00069325"/>
    </source>
</evidence>
<dbReference type="InterPro" id="IPR042118">
    <property type="entry name" value="QueA_dom1"/>
</dbReference>
<keyword evidence="4 13" id="KW-0963">Cytoplasm</keyword>
<feature type="compositionally biased region" description="Basic and acidic residues" evidence="14">
    <location>
        <begin position="9"/>
        <end position="23"/>
    </location>
</feature>
<comment type="pathway">
    <text evidence="2 13">tRNA modification; tRNA-queuosine biosynthesis.</text>
</comment>
<dbReference type="FunFam" id="3.40.1780.10:FF:000001">
    <property type="entry name" value="S-adenosylmethionine:tRNA ribosyltransferase-isomerase"/>
    <property type="match status" value="1"/>
</dbReference>
<dbReference type="UniPathway" id="UPA00392"/>
<evidence type="ECO:0000256" key="7">
    <source>
        <dbReference type="ARBA" id="ARBA00022785"/>
    </source>
</evidence>
<dbReference type="InterPro" id="IPR042119">
    <property type="entry name" value="QueA_dom2"/>
</dbReference>
<dbReference type="InterPro" id="IPR036100">
    <property type="entry name" value="QueA_sf"/>
</dbReference>
<dbReference type="EMBL" id="AP019377">
    <property type="protein sequence ID" value="BBH94291.1"/>
    <property type="molecule type" value="Genomic_DNA"/>
</dbReference>
<gene>
    <name evidence="13 15" type="primary">queA</name>
    <name evidence="15" type="ORF">KTA_24900</name>
</gene>
<dbReference type="InterPro" id="IPR003699">
    <property type="entry name" value="QueA"/>
</dbReference>
<keyword evidence="5 13" id="KW-0808">Transferase</keyword>
<evidence type="ECO:0000256" key="14">
    <source>
        <dbReference type="SAM" id="MobiDB-lite"/>
    </source>
</evidence>
<dbReference type="NCBIfam" id="TIGR00113">
    <property type="entry name" value="queA"/>
    <property type="match status" value="1"/>
</dbReference>
<comment type="subcellular location">
    <subcellularLocation>
        <location evidence="1 13">Cytoplasm</location>
    </subcellularLocation>
</comment>
<dbReference type="GO" id="GO:0008616">
    <property type="term" value="P:tRNA queuosine(34) biosynthetic process"/>
    <property type="evidence" value="ECO:0007669"/>
    <property type="project" value="UniProtKB-UniRule"/>
</dbReference>
<evidence type="ECO:0000256" key="6">
    <source>
        <dbReference type="ARBA" id="ARBA00022691"/>
    </source>
</evidence>
<dbReference type="PANTHER" id="PTHR30307">
    <property type="entry name" value="S-ADENOSYLMETHIONINE:TRNA RIBOSYLTRANSFERASE-ISOMERASE"/>
    <property type="match status" value="1"/>
</dbReference>
<dbReference type="GO" id="GO:0051075">
    <property type="term" value="F:S-adenosylmethionine:tRNA ribosyltransferase-isomerase activity"/>
    <property type="evidence" value="ECO:0007669"/>
    <property type="project" value="UniProtKB-EC"/>
</dbReference>
<keyword evidence="6 13" id="KW-0949">S-adenosyl-L-methionine</keyword>
<feature type="region of interest" description="Disordered" evidence="14">
    <location>
        <begin position="1"/>
        <end position="23"/>
    </location>
</feature>
<comment type="similarity">
    <text evidence="9 13">Belongs to the QueA family.</text>
</comment>
<dbReference type="NCBIfam" id="NF001140">
    <property type="entry name" value="PRK00147.1"/>
    <property type="match status" value="1"/>
</dbReference>
<evidence type="ECO:0000256" key="2">
    <source>
        <dbReference type="ARBA" id="ARBA00004691"/>
    </source>
</evidence>